<accession>A0A8H3QSN8</accession>
<gene>
    <name evidence="1" type="ORF">RCL2_001819000</name>
</gene>
<protein>
    <submittedName>
        <fullName evidence="1">Uncharacterized protein</fullName>
    </submittedName>
</protein>
<organism evidence="1 2">
    <name type="scientific">Rhizophagus clarus</name>
    <dbReference type="NCBI Taxonomy" id="94130"/>
    <lineage>
        <taxon>Eukaryota</taxon>
        <taxon>Fungi</taxon>
        <taxon>Fungi incertae sedis</taxon>
        <taxon>Mucoromycota</taxon>
        <taxon>Glomeromycotina</taxon>
        <taxon>Glomeromycetes</taxon>
        <taxon>Glomerales</taxon>
        <taxon>Glomeraceae</taxon>
        <taxon>Rhizophagus</taxon>
    </lineage>
</organism>
<comment type="caution">
    <text evidence="1">The sequence shown here is derived from an EMBL/GenBank/DDBJ whole genome shotgun (WGS) entry which is preliminary data.</text>
</comment>
<proteinExistence type="predicted"/>
<dbReference type="Proteomes" id="UP000615446">
    <property type="component" value="Unassembled WGS sequence"/>
</dbReference>
<dbReference type="AlphaFoldDB" id="A0A8H3QSN8"/>
<evidence type="ECO:0000313" key="2">
    <source>
        <dbReference type="Proteomes" id="UP000615446"/>
    </source>
</evidence>
<sequence>MKSSPQNFGKNQIFISFEFMLFPGIMTASSNIPEKSQSSKIPKITSVGVLSRPKTYSGSGTDPKYRTNSRSEIVLGARASSKILRANISCSTIQVLLRLMMPSFT</sequence>
<reference evidence="1" key="1">
    <citation type="submission" date="2019-10" db="EMBL/GenBank/DDBJ databases">
        <title>Conservation and host-specific expression of non-tandemly repeated heterogenous ribosome RNA gene in arbuscular mycorrhizal fungi.</title>
        <authorList>
            <person name="Maeda T."/>
            <person name="Kobayashi Y."/>
            <person name="Nakagawa T."/>
            <person name="Ezawa T."/>
            <person name="Yamaguchi K."/>
            <person name="Bino T."/>
            <person name="Nishimoto Y."/>
            <person name="Shigenobu S."/>
            <person name="Kawaguchi M."/>
        </authorList>
    </citation>
    <scope>NUCLEOTIDE SEQUENCE</scope>
    <source>
        <strain evidence="1">HR1</strain>
    </source>
</reference>
<dbReference type="EMBL" id="BLAL01000201">
    <property type="protein sequence ID" value="GES91370.1"/>
    <property type="molecule type" value="Genomic_DNA"/>
</dbReference>
<name>A0A8H3QSN8_9GLOM</name>
<evidence type="ECO:0000313" key="1">
    <source>
        <dbReference type="EMBL" id="GES91370.1"/>
    </source>
</evidence>